<protein>
    <submittedName>
        <fullName evidence="1">Uncharacterized protein</fullName>
    </submittedName>
</protein>
<evidence type="ECO:0000313" key="1">
    <source>
        <dbReference type="EMBL" id="TFK18163.1"/>
    </source>
</evidence>
<reference evidence="1 2" key="1">
    <citation type="journal article" date="2019" name="Nat. Ecol. Evol.">
        <title>Megaphylogeny resolves global patterns of mushroom evolution.</title>
        <authorList>
            <person name="Varga T."/>
            <person name="Krizsan K."/>
            <person name="Foldi C."/>
            <person name="Dima B."/>
            <person name="Sanchez-Garcia M."/>
            <person name="Sanchez-Ramirez S."/>
            <person name="Szollosi G.J."/>
            <person name="Szarkandi J.G."/>
            <person name="Papp V."/>
            <person name="Albert L."/>
            <person name="Andreopoulos W."/>
            <person name="Angelini C."/>
            <person name="Antonin V."/>
            <person name="Barry K.W."/>
            <person name="Bougher N.L."/>
            <person name="Buchanan P."/>
            <person name="Buyck B."/>
            <person name="Bense V."/>
            <person name="Catcheside P."/>
            <person name="Chovatia M."/>
            <person name="Cooper J."/>
            <person name="Damon W."/>
            <person name="Desjardin D."/>
            <person name="Finy P."/>
            <person name="Geml J."/>
            <person name="Haridas S."/>
            <person name="Hughes K."/>
            <person name="Justo A."/>
            <person name="Karasinski D."/>
            <person name="Kautmanova I."/>
            <person name="Kiss B."/>
            <person name="Kocsube S."/>
            <person name="Kotiranta H."/>
            <person name="LaButti K.M."/>
            <person name="Lechner B.E."/>
            <person name="Liimatainen K."/>
            <person name="Lipzen A."/>
            <person name="Lukacs Z."/>
            <person name="Mihaltcheva S."/>
            <person name="Morgado L.N."/>
            <person name="Niskanen T."/>
            <person name="Noordeloos M.E."/>
            <person name="Ohm R.A."/>
            <person name="Ortiz-Santana B."/>
            <person name="Ovrebo C."/>
            <person name="Racz N."/>
            <person name="Riley R."/>
            <person name="Savchenko A."/>
            <person name="Shiryaev A."/>
            <person name="Soop K."/>
            <person name="Spirin V."/>
            <person name="Szebenyi C."/>
            <person name="Tomsovsky M."/>
            <person name="Tulloss R.E."/>
            <person name="Uehling J."/>
            <person name="Grigoriev I.V."/>
            <person name="Vagvolgyi C."/>
            <person name="Papp T."/>
            <person name="Martin F.M."/>
            <person name="Miettinen O."/>
            <person name="Hibbett D.S."/>
            <person name="Nagy L.G."/>
        </authorList>
    </citation>
    <scope>NUCLEOTIDE SEQUENCE [LARGE SCALE GENOMIC DNA]</scope>
    <source>
        <strain evidence="1 2">CBS 121175</strain>
    </source>
</reference>
<proteinExistence type="predicted"/>
<keyword evidence="2" id="KW-1185">Reference proteome</keyword>
<evidence type="ECO:0000313" key="2">
    <source>
        <dbReference type="Proteomes" id="UP000307440"/>
    </source>
</evidence>
<name>A0A5C3KES0_COPMA</name>
<feature type="non-terminal residue" evidence="1">
    <location>
        <position position="1"/>
    </location>
</feature>
<dbReference type="EMBL" id="ML210425">
    <property type="protein sequence ID" value="TFK18163.1"/>
    <property type="molecule type" value="Genomic_DNA"/>
</dbReference>
<sequence length="226" mass="24721">LSERQKPIYGVRQSVLEDSTFPAVEAAGDAASSCTIALQSPLAHCDDELGSSSHISMVQDTANHHACSERQMRPRGSKLTIRKNITNEHSCNIKKAVVLRSTEHAASPSMIIVIKSQFSGDQIGRGNSFACNHNILSTPRTASNQLNLDLSVLKDASRYGQEGTACVSTPDRGLGAKRRAEPKRSQMLGVVLGEGLFMGRKPEERRTGGIYSRIWQQQLLLQGWHL</sequence>
<organism evidence="1 2">
    <name type="scientific">Coprinopsis marcescibilis</name>
    <name type="common">Agaric fungus</name>
    <name type="synonym">Psathyrella marcescibilis</name>
    <dbReference type="NCBI Taxonomy" id="230819"/>
    <lineage>
        <taxon>Eukaryota</taxon>
        <taxon>Fungi</taxon>
        <taxon>Dikarya</taxon>
        <taxon>Basidiomycota</taxon>
        <taxon>Agaricomycotina</taxon>
        <taxon>Agaricomycetes</taxon>
        <taxon>Agaricomycetidae</taxon>
        <taxon>Agaricales</taxon>
        <taxon>Agaricineae</taxon>
        <taxon>Psathyrellaceae</taxon>
        <taxon>Coprinopsis</taxon>
    </lineage>
</organism>
<dbReference type="AlphaFoldDB" id="A0A5C3KES0"/>
<dbReference type="Proteomes" id="UP000307440">
    <property type="component" value="Unassembled WGS sequence"/>
</dbReference>
<gene>
    <name evidence="1" type="ORF">FA15DRAFT_660904</name>
</gene>
<accession>A0A5C3KES0</accession>